<sequence length="298" mass="33370">MKSDQIVEIDATDIGQLHSQPDWTAAVEAGKLLYFPHLGFQVQPDERALLREDMLSPKARNVSLGADGVLKGAGGSQAEQALLAAMVARFRQQALQLVDVLLPEYHGHTRIAPTSFRPRQVETRVQSVRADDQRMHVDAFPSRPSYGERLLRVFANVNPAGVPRVWRVGDSFEAVARHFLPKAKPYSLWQAKVLNAVKATKSLRSEYDHYMLQLHDLMKFDEDYQKNGTQVKMPFPPGCLWVCFSDQATHAVMSGQYMMEQTLYLPPGREVNPQSSPLAILTRLVGRPLLGVGEGRAR</sequence>
<organism evidence="1 2">
    <name type="scientific">Ottowia oryzae</name>
    <dbReference type="NCBI Taxonomy" id="2109914"/>
    <lineage>
        <taxon>Bacteria</taxon>
        <taxon>Pseudomonadati</taxon>
        <taxon>Pseudomonadota</taxon>
        <taxon>Betaproteobacteria</taxon>
        <taxon>Burkholderiales</taxon>
        <taxon>Comamonadaceae</taxon>
        <taxon>Ottowia</taxon>
    </lineage>
</organism>
<gene>
    <name evidence="1" type="ORF">C6570_13955</name>
</gene>
<name>A0A2S0MJX8_9BURK</name>
<accession>A0A2S0MJX8</accession>
<dbReference type="AlphaFoldDB" id="A0A2S0MJX8"/>
<proteinExistence type="predicted"/>
<dbReference type="Pfam" id="PF11004">
    <property type="entry name" value="Kdo_hydroxy"/>
    <property type="match status" value="1"/>
</dbReference>
<evidence type="ECO:0000313" key="2">
    <source>
        <dbReference type="Proteomes" id="UP000239709"/>
    </source>
</evidence>
<keyword evidence="2" id="KW-1185">Reference proteome</keyword>
<dbReference type="EMBL" id="CP027666">
    <property type="protein sequence ID" value="AVO36166.1"/>
    <property type="molecule type" value="Genomic_DNA"/>
</dbReference>
<protein>
    <submittedName>
        <fullName evidence="1">3-deoxy-D-manno-oct-2-ulosonic acid (Kdo) hydroxylase</fullName>
    </submittedName>
</protein>
<dbReference type="RefSeq" id="WP_106704708.1">
    <property type="nucleotide sequence ID" value="NZ_CP027666.1"/>
</dbReference>
<dbReference type="KEGG" id="otk:C6570_13955"/>
<dbReference type="InterPro" id="IPR021266">
    <property type="entry name" value="Kdo_hydroxlase"/>
</dbReference>
<reference evidence="1 2" key="1">
    <citation type="submission" date="2018-03" db="EMBL/GenBank/DDBJ databases">
        <title>Genome sequencing of Ottowia sp.</title>
        <authorList>
            <person name="Kim S.-J."/>
            <person name="Heo J."/>
            <person name="Kwon S.-W."/>
        </authorList>
    </citation>
    <scope>NUCLEOTIDE SEQUENCE [LARGE SCALE GENOMIC DNA]</scope>
    <source>
        <strain evidence="1 2">KADR8-3</strain>
    </source>
</reference>
<evidence type="ECO:0000313" key="1">
    <source>
        <dbReference type="EMBL" id="AVO36166.1"/>
    </source>
</evidence>
<dbReference type="OrthoDB" id="21302at2"/>
<dbReference type="Proteomes" id="UP000239709">
    <property type="component" value="Chromosome"/>
</dbReference>